<evidence type="ECO:0000313" key="3">
    <source>
        <dbReference type="Proteomes" id="UP000823750"/>
    </source>
</evidence>
<protein>
    <submittedName>
        <fullName evidence="2">DUF2807 domain-containing protein</fullName>
    </submittedName>
</protein>
<dbReference type="EMBL" id="JADILX010000033">
    <property type="protein sequence ID" value="MBO8485152.1"/>
    <property type="molecule type" value="Genomic_DNA"/>
</dbReference>
<name>A0A9D9J306_9BACT</name>
<dbReference type="AlphaFoldDB" id="A0A9D9J306"/>
<evidence type="ECO:0000259" key="1">
    <source>
        <dbReference type="Pfam" id="PF10988"/>
    </source>
</evidence>
<reference evidence="2" key="2">
    <citation type="journal article" date="2021" name="PeerJ">
        <title>Extensive microbial diversity within the chicken gut microbiome revealed by metagenomics and culture.</title>
        <authorList>
            <person name="Gilroy R."/>
            <person name="Ravi A."/>
            <person name="Getino M."/>
            <person name="Pursley I."/>
            <person name="Horton D.L."/>
            <person name="Alikhan N.F."/>
            <person name="Baker D."/>
            <person name="Gharbi K."/>
            <person name="Hall N."/>
            <person name="Watson M."/>
            <person name="Adriaenssens E.M."/>
            <person name="Foster-Nyarko E."/>
            <person name="Jarju S."/>
            <person name="Secka A."/>
            <person name="Antonio M."/>
            <person name="Oren A."/>
            <person name="Chaudhuri R.R."/>
            <person name="La Ragione R."/>
            <person name="Hildebrand F."/>
            <person name="Pallen M.J."/>
        </authorList>
    </citation>
    <scope>NUCLEOTIDE SEQUENCE</scope>
    <source>
        <strain evidence="2">B2-16538</strain>
    </source>
</reference>
<reference evidence="2" key="1">
    <citation type="submission" date="2020-10" db="EMBL/GenBank/DDBJ databases">
        <authorList>
            <person name="Gilroy R."/>
        </authorList>
    </citation>
    <scope>NUCLEOTIDE SEQUENCE</scope>
    <source>
        <strain evidence="2">B2-16538</strain>
    </source>
</reference>
<accession>A0A9D9J306</accession>
<sequence length="263" mass="27558">MTAFLYACILSGSCSKVDLAGFTDAVSVNVPAAYSAIEVASAIEVQYLEDCLEPQLETDVNILPYVKIHEKRGILRIELDDDVRLANSVWNSLKIILYLPAKQELESVSLSGASSFISDVTLTGDKFTLDVSGASRFTGSVSAESLSVDISGGGTVESGQLTCGHLELSASGGSSLRASGKIILCNMDLSGASSIKDISGSRTYSLEMESCLGELSGASSACFKSDGRIECTLSGASRIYYTGSADCSDSDVHGDGSEIIHEN</sequence>
<dbReference type="InterPro" id="IPR021255">
    <property type="entry name" value="DUF2807"/>
</dbReference>
<dbReference type="Proteomes" id="UP000823750">
    <property type="component" value="Unassembled WGS sequence"/>
</dbReference>
<dbReference type="Pfam" id="PF10988">
    <property type="entry name" value="DUF2807"/>
    <property type="match status" value="2"/>
</dbReference>
<proteinExistence type="predicted"/>
<feature type="domain" description="Putative auto-transporter adhesin head GIN" evidence="1">
    <location>
        <begin position="34"/>
        <end position="157"/>
    </location>
</feature>
<evidence type="ECO:0000313" key="2">
    <source>
        <dbReference type="EMBL" id="MBO8485152.1"/>
    </source>
</evidence>
<comment type="caution">
    <text evidence="2">The sequence shown here is derived from an EMBL/GenBank/DDBJ whole genome shotgun (WGS) entry which is preliminary data.</text>
</comment>
<gene>
    <name evidence="2" type="ORF">IAB78_01855</name>
</gene>
<organism evidence="2 3">
    <name type="scientific">Candidatus Cryptobacteroides excrementavium</name>
    <dbReference type="NCBI Taxonomy" id="2840759"/>
    <lineage>
        <taxon>Bacteria</taxon>
        <taxon>Pseudomonadati</taxon>
        <taxon>Bacteroidota</taxon>
        <taxon>Bacteroidia</taxon>
        <taxon>Bacteroidales</taxon>
        <taxon>Candidatus Cryptobacteroides</taxon>
    </lineage>
</organism>
<feature type="domain" description="Putative auto-transporter adhesin head GIN" evidence="1">
    <location>
        <begin position="160"/>
        <end position="245"/>
    </location>
</feature>
<dbReference type="Gene3D" id="2.160.20.120">
    <property type="match status" value="1"/>
</dbReference>